<evidence type="ECO:0000313" key="1">
    <source>
        <dbReference type="EMBL" id="GER86183.1"/>
    </source>
</evidence>
<protein>
    <submittedName>
        <fullName evidence="1">Uncharacterized protein</fullName>
    </submittedName>
</protein>
<dbReference type="AlphaFoldDB" id="A0A5J4KF10"/>
<comment type="caution">
    <text evidence="1">The sequence shown here is derived from an EMBL/GenBank/DDBJ whole genome shotgun (WGS) entry which is preliminary data.</text>
</comment>
<organism evidence="1 2">
    <name type="scientific">Dictyobacter vulcani</name>
    <dbReference type="NCBI Taxonomy" id="2607529"/>
    <lineage>
        <taxon>Bacteria</taxon>
        <taxon>Bacillati</taxon>
        <taxon>Chloroflexota</taxon>
        <taxon>Ktedonobacteria</taxon>
        <taxon>Ktedonobacterales</taxon>
        <taxon>Dictyobacteraceae</taxon>
        <taxon>Dictyobacter</taxon>
    </lineage>
</organism>
<name>A0A5J4KF10_9CHLR</name>
<reference evidence="1 2" key="1">
    <citation type="submission" date="2019-10" db="EMBL/GenBank/DDBJ databases">
        <title>Dictyobacter vulcani sp. nov., within the class Ktedonobacteria, isolated from soil of volcanic Mt. Zao.</title>
        <authorList>
            <person name="Zheng Y."/>
            <person name="Wang C.M."/>
            <person name="Sakai Y."/>
            <person name="Abe K."/>
            <person name="Yokota A."/>
            <person name="Yabe S."/>
        </authorList>
    </citation>
    <scope>NUCLEOTIDE SEQUENCE [LARGE SCALE GENOMIC DNA]</scope>
    <source>
        <strain evidence="1 2">W12</strain>
    </source>
</reference>
<accession>A0A5J4KF10</accession>
<dbReference type="Proteomes" id="UP000326912">
    <property type="component" value="Unassembled WGS sequence"/>
</dbReference>
<gene>
    <name evidence="1" type="ORF">KDW_03450</name>
</gene>
<dbReference type="EMBL" id="BKZW01000001">
    <property type="protein sequence ID" value="GER86183.1"/>
    <property type="molecule type" value="Genomic_DNA"/>
</dbReference>
<keyword evidence="2" id="KW-1185">Reference proteome</keyword>
<proteinExistence type="predicted"/>
<sequence length="96" mass="10519">MQAQQKSRVPLFIPGIAGPCFDALYTVHCVRDSDSSIGSTYNSWYILLAYLDDNNELCYKLHTGRRTGEPVAFSRKSDADRLAASLNAFVIGGVAC</sequence>
<dbReference type="RefSeq" id="WP_151754351.1">
    <property type="nucleotide sequence ID" value="NZ_BKZW01000001.1"/>
</dbReference>
<evidence type="ECO:0000313" key="2">
    <source>
        <dbReference type="Proteomes" id="UP000326912"/>
    </source>
</evidence>